<dbReference type="EMBL" id="CP048620">
    <property type="protein sequence ID" value="QPJ64727.1"/>
    <property type="molecule type" value="Genomic_DNA"/>
</dbReference>
<dbReference type="Proteomes" id="UP000594464">
    <property type="component" value="Chromosome"/>
</dbReference>
<feature type="chain" id="PRO_5032480074" description="Lipoprotein" evidence="1">
    <location>
        <begin position="22"/>
        <end position="156"/>
    </location>
</feature>
<dbReference type="AlphaFoldDB" id="A0A7T0C1C4"/>
<evidence type="ECO:0000313" key="3">
    <source>
        <dbReference type="Proteomes" id="UP000594464"/>
    </source>
</evidence>
<evidence type="ECO:0008006" key="4">
    <source>
        <dbReference type="Google" id="ProtNLM"/>
    </source>
</evidence>
<evidence type="ECO:0000256" key="1">
    <source>
        <dbReference type="SAM" id="SignalP"/>
    </source>
</evidence>
<protein>
    <recommendedName>
        <fullName evidence="4">Lipoprotein</fullName>
    </recommendedName>
</protein>
<organism evidence="2 3">
    <name type="scientific">Candidatus Nitrohelix vancouverensis</name>
    <dbReference type="NCBI Taxonomy" id="2705534"/>
    <lineage>
        <taxon>Bacteria</taxon>
        <taxon>Pseudomonadati</taxon>
        <taxon>Nitrospinota/Tectimicrobiota group</taxon>
        <taxon>Nitrospinota</taxon>
        <taxon>Nitrospinia</taxon>
        <taxon>Nitrospinales</taxon>
        <taxon>Nitrospinaceae</taxon>
        <taxon>Candidatus Nitrohelix</taxon>
    </lineage>
</organism>
<feature type="signal peptide" evidence="1">
    <location>
        <begin position="1"/>
        <end position="21"/>
    </location>
</feature>
<keyword evidence="1" id="KW-0732">Signal</keyword>
<proteinExistence type="predicted"/>
<name>A0A7T0C1C4_9BACT</name>
<dbReference type="PROSITE" id="PS51257">
    <property type="entry name" value="PROKAR_LIPOPROTEIN"/>
    <property type="match status" value="1"/>
</dbReference>
<sequence length="156" mass="16498">MRLGLWIATLLLFSACQSASAAAPLFHPLSIESAEDLAPPVLRSRTAQVQFSALNGDAQTPTVGAAFTLNLFEDLQLACVVTETTPSKGGGWIVNARIEPPSSGNATLTMKEGVLVGAVYLGPIQYRIRYLGDGAHRIEEINPSQFPPDSAPIPAP</sequence>
<dbReference type="KEGG" id="nva:G3M78_04710"/>
<evidence type="ECO:0000313" key="2">
    <source>
        <dbReference type="EMBL" id="QPJ64727.1"/>
    </source>
</evidence>
<accession>A0A7T0C1C4</accession>
<reference evidence="3" key="1">
    <citation type="submission" date="2020-02" db="EMBL/GenBank/DDBJ databases">
        <title>Genomic and physiological characterization of two novel Nitrospinaceae genera.</title>
        <authorList>
            <person name="Mueller A.J."/>
            <person name="Jung M.-Y."/>
            <person name="Strachan C.R."/>
            <person name="Herbold C.W."/>
            <person name="Kirkegaard R.H."/>
            <person name="Daims H."/>
        </authorList>
    </citation>
    <scope>NUCLEOTIDE SEQUENCE [LARGE SCALE GENOMIC DNA]</scope>
</reference>
<gene>
    <name evidence="2" type="ORF">G3M78_04710</name>
</gene>